<dbReference type="EMBL" id="MTKT01001287">
    <property type="protein sequence ID" value="OWM85129.1"/>
    <property type="molecule type" value="Genomic_DNA"/>
</dbReference>
<keyword evidence="3" id="KW-0325">Glycoprotein</keyword>
<evidence type="ECO:0000313" key="4">
    <source>
        <dbReference type="EMBL" id="OWM85129.1"/>
    </source>
</evidence>
<proteinExistence type="predicted"/>
<reference evidence="5" key="1">
    <citation type="journal article" date="2017" name="Plant J.">
        <title>The pomegranate (Punica granatum L.) genome and the genomics of punicalagin biosynthesis.</title>
        <authorList>
            <person name="Qin G."/>
            <person name="Xu C."/>
            <person name="Ming R."/>
            <person name="Tang H."/>
            <person name="Guyot R."/>
            <person name="Kramer E.M."/>
            <person name="Hu Y."/>
            <person name="Yi X."/>
            <person name="Qi Y."/>
            <person name="Xu X."/>
            <person name="Gao Z."/>
            <person name="Pan H."/>
            <person name="Jian J."/>
            <person name="Tian Y."/>
            <person name="Yue Z."/>
            <person name="Xu Y."/>
        </authorList>
    </citation>
    <scope>NUCLEOTIDE SEQUENCE [LARGE SCALE GENOMIC DNA]</scope>
    <source>
        <strain evidence="5">cv. Dabenzi</strain>
    </source>
</reference>
<gene>
    <name evidence="4" type="ORF">CDL15_Pgr027916</name>
</gene>
<accession>A0A218XKB7</accession>
<keyword evidence="2" id="KW-0808">Transferase</keyword>
<dbReference type="GO" id="GO:0008168">
    <property type="term" value="F:methyltransferase activity"/>
    <property type="evidence" value="ECO:0007669"/>
    <property type="project" value="UniProtKB-KW"/>
</dbReference>
<comment type="caution">
    <text evidence="4">The sequence shown here is derived from an EMBL/GenBank/DDBJ whole genome shotgun (WGS) entry which is preliminary data.</text>
</comment>
<protein>
    <submittedName>
        <fullName evidence="4">Uncharacterized protein</fullName>
    </submittedName>
</protein>
<dbReference type="InterPro" id="IPR004159">
    <property type="entry name" value="Put_SAM_MeTrfase"/>
</dbReference>
<organism evidence="4 5">
    <name type="scientific">Punica granatum</name>
    <name type="common">Pomegranate</name>
    <dbReference type="NCBI Taxonomy" id="22663"/>
    <lineage>
        <taxon>Eukaryota</taxon>
        <taxon>Viridiplantae</taxon>
        <taxon>Streptophyta</taxon>
        <taxon>Embryophyta</taxon>
        <taxon>Tracheophyta</taxon>
        <taxon>Spermatophyta</taxon>
        <taxon>Magnoliopsida</taxon>
        <taxon>eudicotyledons</taxon>
        <taxon>Gunneridae</taxon>
        <taxon>Pentapetalae</taxon>
        <taxon>rosids</taxon>
        <taxon>malvids</taxon>
        <taxon>Myrtales</taxon>
        <taxon>Lythraceae</taxon>
        <taxon>Punica</taxon>
    </lineage>
</organism>
<evidence type="ECO:0000256" key="1">
    <source>
        <dbReference type="ARBA" id="ARBA00022603"/>
    </source>
</evidence>
<sequence>MEGSISRKDMFRAESKYWNDIIDSYVRVYHWGDLQLRNVMDMRAGFGLEVASTLCQFYKTVDLSESCMTVVKFGEDVILNF</sequence>
<evidence type="ECO:0000256" key="3">
    <source>
        <dbReference type="ARBA" id="ARBA00023180"/>
    </source>
</evidence>
<dbReference type="AlphaFoldDB" id="A0A218XKB7"/>
<evidence type="ECO:0000313" key="5">
    <source>
        <dbReference type="Proteomes" id="UP000197138"/>
    </source>
</evidence>
<dbReference type="Proteomes" id="UP000197138">
    <property type="component" value="Unassembled WGS sequence"/>
</dbReference>
<dbReference type="GO" id="GO:0032259">
    <property type="term" value="P:methylation"/>
    <property type="evidence" value="ECO:0007669"/>
    <property type="project" value="UniProtKB-KW"/>
</dbReference>
<name>A0A218XKB7_PUNGR</name>
<keyword evidence="1" id="KW-0489">Methyltransferase</keyword>
<dbReference type="Pfam" id="PF03141">
    <property type="entry name" value="Methyltransf_29"/>
    <property type="match status" value="1"/>
</dbReference>
<evidence type="ECO:0000256" key="2">
    <source>
        <dbReference type="ARBA" id="ARBA00022679"/>
    </source>
</evidence>